<dbReference type="Proteomes" id="UP000095767">
    <property type="component" value="Unassembled WGS sequence"/>
</dbReference>
<keyword evidence="1" id="KW-0862">Zinc</keyword>
<dbReference type="Pfam" id="PF13639">
    <property type="entry name" value="zf-RING_2"/>
    <property type="match status" value="1"/>
</dbReference>
<feature type="transmembrane region" description="Helical" evidence="3">
    <location>
        <begin position="120"/>
        <end position="142"/>
    </location>
</feature>
<dbReference type="SUPFAM" id="SSF57850">
    <property type="entry name" value="RING/U-box"/>
    <property type="match status" value="1"/>
</dbReference>
<protein>
    <submittedName>
        <fullName evidence="5">E3 ubiquitin-protein ligase</fullName>
    </submittedName>
</protein>
<evidence type="ECO:0000256" key="2">
    <source>
        <dbReference type="SAM" id="MobiDB-lite"/>
    </source>
</evidence>
<accession>A0A1E5W397</accession>
<organism evidence="5 6">
    <name type="scientific">Dichanthelium oligosanthes</name>
    <dbReference type="NCBI Taxonomy" id="888268"/>
    <lineage>
        <taxon>Eukaryota</taxon>
        <taxon>Viridiplantae</taxon>
        <taxon>Streptophyta</taxon>
        <taxon>Embryophyta</taxon>
        <taxon>Tracheophyta</taxon>
        <taxon>Spermatophyta</taxon>
        <taxon>Magnoliopsida</taxon>
        <taxon>Liliopsida</taxon>
        <taxon>Poales</taxon>
        <taxon>Poaceae</taxon>
        <taxon>PACMAD clade</taxon>
        <taxon>Panicoideae</taxon>
        <taxon>Panicodae</taxon>
        <taxon>Paniceae</taxon>
        <taxon>Dichantheliinae</taxon>
        <taxon>Dichanthelium</taxon>
    </lineage>
</organism>
<feature type="compositionally biased region" description="Basic and acidic residues" evidence="2">
    <location>
        <begin position="28"/>
        <end position="47"/>
    </location>
</feature>
<feature type="compositionally biased region" description="Polar residues" evidence="2">
    <location>
        <begin position="53"/>
        <end position="63"/>
    </location>
</feature>
<dbReference type="InterPro" id="IPR001841">
    <property type="entry name" value="Znf_RING"/>
</dbReference>
<dbReference type="GO" id="GO:0008270">
    <property type="term" value="F:zinc ion binding"/>
    <property type="evidence" value="ECO:0007669"/>
    <property type="project" value="UniProtKB-KW"/>
</dbReference>
<reference evidence="5 6" key="1">
    <citation type="submission" date="2016-09" db="EMBL/GenBank/DDBJ databases">
        <title>The draft genome of Dichanthelium oligosanthes: A C3 panicoid grass species.</title>
        <authorList>
            <person name="Studer A.J."/>
            <person name="Schnable J.C."/>
            <person name="Brutnell T.P."/>
        </authorList>
    </citation>
    <scope>NUCLEOTIDE SEQUENCE [LARGE SCALE GENOMIC DNA]</scope>
    <source>
        <strain evidence="6">cv. Kellogg 1175</strain>
        <tissue evidence="5">Leaf</tissue>
    </source>
</reference>
<dbReference type="Gene3D" id="3.30.40.10">
    <property type="entry name" value="Zinc/RING finger domain, C3HC4 (zinc finger)"/>
    <property type="match status" value="1"/>
</dbReference>
<evidence type="ECO:0000256" key="3">
    <source>
        <dbReference type="SAM" id="Phobius"/>
    </source>
</evidence>
<keyword evidence="3" id="KW-1133">Transmembrane helix</keyword>
<keyword evidence="3" id="KW-0472">Membrane</keyword>
<feature type="region of interest" description="Disordered" evidence="2">
    <location>
        <begin position="1"/>
        <end position="63"/>
    </location>
</feature>
<feature type="transmembrane region" description="Helical" evidence="3">
    <location>
        <begin position="231"/>
        <end position="264"/>
    </location>
</feature>
<evidence type="ECO:0000256" key="1">
    <source>
        <dbReference type="PROSITE-ProRule" id="PRU00175"/>
    </source>
</evidence>
<dbReference type="InterPro" id="IPR013083">
    <property type="entry name" value="Znf_RING/FYVE/PHD"/>
</dbReference>
<keyword evidence="3" id="KW-0812">Transmembrane</keyword>
<keyword evidence="6" id="KW-1185">Reference proteome</keyword>
<dbReference type="FunFam" id="3.30.40.10:FF:000348">
    <property type="entry name" value="E3 ubiquitin-protein ligase"/>
    <property type="match status" value="1"/>
</dbReference>
<name>A0A1E5W397_9POAL</name>
<dbReference type="OrthoDB" id="9984778at2759"/>
<comment type="caution">
    <text evidence="5">The sequence shown here is derived from an EMBL/GenBank/DDBJ whole genome shotgun (WGS) entry which is preliminary data.</text>
</comment>
<dbReference type="PANTHER" id="PTHR46225">
    <property type="entry name" value="C3H4 TYPE ZINC FINGER PROTEIN"/>
    <property type="match status" value="1"/>
</dbReference>
<gene>
    <name evidence="5" type="ORF">BAE44_0007109</name>
</gene>
<dbReference type="SMART" id="SM00184">
    <property type="entry name" value="RING"/>
    <property type="match status" value="1"/>
</dbReference>
<keyword evidence="1" id="KW-0479">Metal-binding</keyword>
<feature type="transmembrane region" description="Helical" evidence="3">
    <location>
        <begin position="202"/>
        <end position="225"/>
    </location>
</feature>
<proteinExistence type="predicted"/>
<feature type="region of interest" description="Disordered" evidence="2">
    <location>
        <begin position="387"/>
        <end position="411"/>
    </location>
</feature>
<feature type="domain" description="RING-type" evidence="4">
    <location>
        <begin position="339"/>
        <end position="380"/>
    </location>
</feature>
<dbReference type="PROSITE" id="PS50089">
    <property type="entry name" value="ZF_RING_2"/>
    <property type="match status" value="1"/>
</dbReference>
<feature type="transmembrane region" description="Helical" evidence="3">
    <location>
        <begin position="80"/>
        <end position="108"/>
    </location>
</feature>
<keyword evidence="1" id="KW-0863">Zinc-finger</keyword>
<sequence>MDHTGNLSHPDHTIDIPRNDVTSLSTSHQDDHNDLDEFHGSRAHPDEVPAVPGSSSGTHDVSNSQNASSAIELIVNACQIIVAISVLSAIQLIVNVSQIIAAISVLLVSRNEHPHAPLSVWLLGYTIGCIVDCIGTLLDLYWRYHCNRQNMEQELPTQSLSERNISETNSFAAVSSPHALEAVDGASRTGVSRNNLPMASPMFYSVAQYCMFAVWIVGGNVWLVVGNMLHLLFVTIFRICIVFLVFGFITYTFPFILCTMHLILCIMQYRCLPYIISILGVHEDLDLNRGATMDTINALVAYKFKSKRVHDGDVGEDCGGVLAAGTEKERTISAEDAICCICLSKFSNNEDLRELPCMHVFHMECIDKWLQINALCPLCKSEIGGSKSVPETDPGGPQDNNRVGNDVESQR</sequence>
<evidence type="ECO:0000259" key="4">
    <source>
        <dbReference type="PROSITE" id="PS50089"/>
    </source>
</evidence>
<dbReference type="PANTHER" id="PTHR46225:SF6">
    <property type="entry name" value="OS01G0178700 PROTEIN"/>
    <property type="match status" value="1"/>
</dbReference>
<feature type="compositionally biased region" description="Basic and acidic residues" evidence="2">
    <location>
        <begin position="1"/>
        <end position="18"/>
    </location>
</feature>
<evidence type="ECO:0000313" key="5">
    <source>
        <dbReference type="EMBL" id="OEL31873.1"/>
    </source>
</evidence>
<dbReference type="EMBL" id="LWDX02022592">
    <property type="protein sequence ID" value="OEL31873.1"/>
    <property type="molecule type" value="Genomic_DNA"/>
</dbReference>
<evidence type="ECO:0000313" key="6">
    <source>
        <dbReference type="Proteomes" id="UP000095767"/>
    </source>
</evidence>
<dbReference type="AlphaFoldDB" id="A0A1E5W397"/>